<accession>A0A7G9TAW3</accession>
<evidence type="ECO:0000313" key="2">
    <source>
        <dbReference type="Proteomes" id="UP000515838"/>
    </source>
</evidence>
<proteinExistence type="predicted"/>
<dbReference type="GeneID" id="81472315"/>
<reference evidence="1 2" key="1">
    <citation type="submission" date="2020-08" db="EMBL/GenBank/DDBJ databases">
        <title>Streptomycin Non-resistant strain, P. mexicana.</title>
        <authorList>
            <person name="Ganesh-Kumar S."/>
            <person name="Zhe T."/>
            <person name="Yu Z."/>
            <person name="Min Y."/>
        </authorList>
    </citation>
    <scope>NUCLEOTIDE SEQUENCE [LARGE SCALE GENOMIC DNA]</scope>
    <source>
        <strain evidence="1 2">GTZY2</strain>
    </source>
</reference>
<evidence type="ECO:0000313" key="1">
    <source>
        <dbReference type="EMBL" id="QNN77238.1"/>
    </source>
</evidence>
<sequence>MRTLEQHPWTHKPLAFFDSLDFPTLYPEKWAKQLAACEGDVDAAWKMAAGSLAMLHSPVHGPITREKHEQMEDFRRGFLALYRWDRRRFLRHMREKLGGKRKTTVYWRAMARRTHA</sequence>
<organism evidence="1 2">
    <name type="scientific">Pseudoxanthomonas mexicana</name>
    <dbReference type="NCBI Taxonomy" id="128785"/>
    <lineage>
        <taxon>Bacteria</taxon>
        <taxon>Pseudomonadati</taxon>
        <taxon>Pseudomonadota</taxon>
        <taxon>Gammaproteobacteria</taxon>
        <taxon>Lysobacterales</taxon>
        <taxon>Lysobacteraceae</taxon>
        <taxon>Pseudoxanthomonas</taxon>
    </lineage>
</organism>
<protein>
    <submittedName>
        <fullName evidence="1">Uncharacterized protein</fullName>
    </submittedName>
</protein>
<dbReference type="RefSeq" id="WP_187572886.1">
    <property type="nucleotide sequence ID" value="NZ_CP060731.1"/>
</dbReference>
<dbReference type="EMBL" id="CP060731">
    <property type="protein sequence ID" value="QNN77238.1"/>
    <property type="molecule type" value="Genomic_DNA"/>
</dbReference>
<name>A0A7G9TAW3_PSEMX</name>
<dbReference type="AlphaFoldDB" id="A0A7G9TAW3"/>
<dbReference type="Proteomes" id="UP000515838">
    <property type="component" value="Chromosome"/>
</dbReference>
<gene>
    <name evidence="1" type="ORF">IAE60_15115</name>
</gene>